<keyword evidence="2" id="KW-1185">Reference proteome</keyword>
<dbReference type="Proteomes" id="UP000594638">
    <property type="component" value="Unassembled WGS sequence"/>
</dbReference>
<accession>A0A8S0TBS2</accession>
<proteinExistence type="predicted"/>
<reference evidence="1 2" key="1">
    <citation type="submission" date="2019-12" db="EMBL/GenBank/DDBJ databases">
        <authorList>
            <person name="Alioto T."/>
            <person name="Alioto T."/>
            <person name="Gomez Garrido J."/>
        </authorList>
    </citation>
    <scope>NUCLEOTIDE SEQUENCE [LARGE SCALE GENOMIC DNA]</scope>
</reference>
<evidence type="ECO:0000313" key="1">
    <source>
        <dbReference type="EMBL" id="CAA3002645.1"/>
    </source>
</evidence>
<dbReference type="AlphaFoldDB" id="A0A8S0TBS2"/>
<evidence type="ECO:0000313" key="2">
    <source>
        <dbReference type="Proteomes" id="UP000594638"/>
    </source>
</evidence>
<protein>
    <submittedName>
        <fullName evidence="1">Uncharacterized protein</fullName>
    </submittedName>
</protein>
<sequence length="53" mass="6100">MRDTRKVDFRAVNVATKVAEYEPCRQPLLGGVKADTRRQLNLALKGHKWDLFS</sequence>
<dbReference type="EMBL" id="CACTIH010005862">
    <property type="protein sequence ID" value="CAA3002645.1"/>
    <property type="molecule type" value="Genomic_DNA"/>
</dbReference>
<organism evidence="1 2">
    <name type="scientific">Olea europaea subsp. europaea</name>
    <dbReference type="NCBI Taxonomy" id="158383"/>
    <lineage>
        <taxon>Eukaryota</taxon>
        <taxon>Viridiplantae</taxon>
        <taxon>Streptophyta</taxon>
        <taxon>Embryophyta</taxon>
        <taxon>Tracheophyta</taxon>
        <taxon>Spermatophyta</taxon>
        <taxon>Magnoliopsida</taxon>
        <taxon>eudicotyledons</taxon>
        <taxon>Gunneridae</taxon>
        <taxon>Pentapetalae</taxon>
        <taxon>asterids</taxon>
        <taxon>lamiids</taxon>
        <taxon>Lamiales</taxon>
        <taxon>Oleaceae</taxon>
        <taxon>Oleeae</taxon>
        <taxon>Olea</taxon>
    </lineage>
</organism>
<gene>
    <name evidence="1" type="ORF">OLEA9_A077603</name>
</gene>
<comment type="caution">
    <text evidence="1">The sequence shown here is derived from an EMBL/GenBank/DDBJ whole genome shotgun (WGS) entry which is preliminary data.</text>
</comment>
<name>A0A8S0TBS2_OLEEU</name>
<dbReference type="Gramene" id="OE9A077603T1">
    <property type="protein sequence ID" value="OE9A077603C1"/>
    <property type="gene ID" value="OE9A077603"/>
</dbReference>